<feature type="binding site" evidence="11">
    <location>
        <begin position="11"/>
        <end position="16"/>
    </location>
    <ligand>
        <name>ATP</name>
        <dbReference type="ChEBI" id="CHEBI:30616"/>
    </ligand>
</feature>
<keyword evidence="9 11" id="KW-0057">Aromatic amino acid biosynthesis</keyword>
<comment type="subunit">
    <text evidence="11">Monomer.</text>
</comment>
<keyword evidence="11" id="KW-0963">Cytoplasm</keyword>
<keyword evidence="13" id="KW-1185">Reference proteome</keyword>
<evidence type="ECO:0000256" key="3">
    <source>
        <dbReference type="ARBA" id="ARBA00012154"/>
    </source>
</evidence>
<evidence type="ECO:0000256" key="4">
    <source>
        <dbReference type="ARBA" id="ARBA00022605"/>
    </source>
</evidence>
<feature type="binding site" evidence="11">
    <location>
        <position position="118"/>
    </location>
    <ligand>
        <name>ATP</name>
        <dbReference type="ChEBI" id="CHEBI:30616"/>
    </ligand>
</feature>
<evidence type="ECO:0000256" key="7">
    <source>
        <dbReference type="ARBA" id="ARBA00022777"/>
    </source>
</evidence>
<evidence type="ECO:0000313" key="13">
    <source>
        <dbReference type="Proteomes" id="UP001595969"/>
    </source>
</evidence>
<comment type="pathway">
    <text evidence="1 11">Metabolic intermediate biosynthesis; chorismate biosynthesis; chorismate from D-erythrose 4-phosphate and phosphoenolpyruvate: step 5/7.</text>
</comment>
<evidence type="ECO:0000256" key="1">
    <source>
        <dbReference type="ARBA" id="ARBA00004842"/>
    </source>
</evidence>
<evidence type="ECO:0000256" key="6">
    <source>
        <dbReference type="ARBA" id="ARBA00022741"/>
    </source>
</evidence>
<comment type="catalytic activity">
    <reaction evidence="10 11">
        <text>shikimate + ATP = 3-phosphoshikimate + ADP + H(+)</text>
        <dbReference type="Rhea" id="RHEA:13121"/>
        <dbReference type="ChEBI" id="CHEBI:15378"/>
        <dbReference type="ChEBI" id="CHEBI:30616"/>
        <dbReference type="ChEBI" id="CHEBI:36208"/>
        <dbReference type="ChEBI" id="CHEBI:145989"/>
        <dbReference type="ChEBI" id="CHEBI:456216"/>
        <dbReference type="EC" id="2.7.1.71"/>
    </reaction>
</comment>
<evidence type="ECO:0000256" key="9">
    <source>
        <dbReference type="ARBA" id="ARBA00023141"/>
    </source>
</evidence>
<comment type="cofactor">
    <cofactor evidence="11">
        <name>Mg(2+)</name>
        <dbReference type="ChEBI" id="CHEBI:18420"/>
    </cofactor>
    <text evidence="11">Binds 1 Mg(2+) ion per subunit.</text>
</comment>
<accession>A0ABV9MWS7</accession>
<dbReference type="InterPro" id="IPR027417">
    <property type="entry name" value="P-loop_NTPase"/>
</dbReference>
<organism evidence="12 13">
    <name type="scientific">Enterococcus lemanii</name>
    <dbReference type="NCBI Taxonomy" id="1159752"/>
    <lineage>
        <taxon>Bacteria</taxon>
        <taxon>Bacillati</taxon>
        <taxon>Bacillota</taxon>
        <taxon>Bacilli</taxon>
        <taxon>Lactobacillales</taxon>
        <taxon>Enterococcaceae</taxon>
        <taxon>Enterococcus</taxon>
    </lineage>
</organism>
<feature type="binding site" evidence="11">
    <location>
        <position position="78"/>
    </location>
    <ligand>
        <name>substrate</name>
    </ligand>
</feature>
<keyword evidence="7 11" id="KW-0418">Kinase</keyword>
<evidence type="ECO:0000256" key="5">
    <source>
        <dbReference type="ARBA" id="ARBA00022679"/>
    </source>
</evidence>
<dbReference type="Gene3D" id="3.40.50.300">
    <property type="entry name" value="P-loop containing nucleotide triphosphate hydrolases"/>
    <property type="match status" value="1"/>
</dbReference>
<dbReference type="PANTHER" id="PTHR21087">
    <property type="entry name" value="SHIKIMATE KINASE"/>
    <property type="match status" value="1"/>
</dbReference>
<feature type="binding site" evidence="11">
    <location>
        <position position="15"/>
    </location>
    <ligand>
        <name>Mg(2+)</name>
        <dbReference type="ChEBI" id="CHEBI:18420"/>
    </ligand>
</feature>
<dbReference type="PANTHER" id="PTHR21087:SF16">
    <property type="entry name" value="SHIKIMATE KINASE 1, CHLOROPLASTIC"/>
    <property type="match status" value="1"/>
</dbReference>
<comment type="similarity">
    <text evidence="2 11">Belongs to the shikimate kinase family.</text>
</comment>
<dbReference type="HAMAP" id="MF_00109">
    <property type="entry name" value="Shikimate_kinase"/>
    <property type="match status" value="1"/>
</dbReference>
<dbReference type="EMBL" id="JBHSGS010000042">
    <property type="protein sequence ID" value="MFC4719594.1"/>
    <property type="molecule type" value="Genomic_DNA"/>
</dbReference>
<comment type="subcellular location">
    <subcellularLocation>
        <location evidence="11">Cytoplasm</location>
    </subcellularLocation>
</comment>
<dbReference type="CDD" id="cd00464">
    <property type="entry name" value="SK"/>
    <property type="match status" value="1"/>
</dbReference>
<feature type="binding site" evidence="11">
    <location>
        <position position="57"/>
    </location>
    <ligand>
        <name>substrate</name>
    </ligand>
</feature>
<dbReference type="PROSITE" id="PS01128">
    <property type="entry name" value="SHIKIMATE_KINASE"/>
    <property type="match status" value="1"/>
</dbReference>
<comment type="caution">
    <text evidence="12">The sequence shown here is derived from an EMBL/GenBank/DDBJ whole genome shotgun (WGS) entry which is preliminary data.</text>
</comment>
<keyword evidence="5 11" id="KW-0808">Transferase</keyword>
<dbReference type="Proteomes" id="UP001595969">
    <property type="component" value="Unassembled WGS sequence"/>
</dbReference>
<name>A0ABV9MWS7_9ENTE</name>
<feature type="binding site" evidence="11">
    <location>
        <position position="153"/>
    </location>
    <ligand>
        <name>ATP</name>
        <dbReference type="ChEBI" id="CHEBI:30616"/>
    </ligand>
</feature>
<dbReference type="Pfam" id="PF01202">
    <property type="entry name" value="SKI"/>
    <property type="match status" value="1"/>
</dbReference>
<dbReference type="InterPro" id="IPR023000">
    <property type="entry name" value="Shikimate_kinase_CS"/>
</dbReference>
<evidence type="ECO:0000256" key="10">
    <source>
        <dbReference type="ARBA" id="ARBA00048567"/>
    </source>
</evidence>
<evidence type="ECO:0000256" key="11">
    <source>
        <dbReference type="HAMAP-Rule" id="MF_00109"/>
    </source>
</evidence>
<dbReference type="RefSeq" id="WP_204654355.1">
    <property type="nucleotide sequence ID" value="NZ_JAFBFD010000025.1"/>
</dbReference>
<keyword evidence="6 11" id="KW-0547">Nucleotide-binding</keyword>
<dbReference type="PRINTS" id="PR01100">
    <property type="entry name" value="SHIKIMTKNASE"/>
</dbReference>
<keyword evidence="4 11" id="KW-0028">Amino-acid biosynthesis</keyword>
<dbReference type="EC" id="2.7.1.71" evidence="3 11"/>
<proteinExistence type="inferred from homology"/>
<comment type="function">
    <text evidence="11">Catalyzes the specific phosphorylation of the 3-hydroxyl group of shikimic acid using ATP as a cosubstrate.</text>
</comment>
<keyword evidence="11" id="KW-0460">Magnesium</keyword>
<dbReference type="InterPro" id="IPR000623">
    <property type="entry name" value="Shikimate_kinase/TSH1"/>
</dbReference>
<dbReference type="InterPro" id="IPR031322">
    <property type="entry name" value="Shikimate/glucono_kinase"/>
</dbReference>
<gene>
    <name evidence="11" type="primary">aroK</name>
    <name evidence="12" type="ORF">ACFO5I_07580</name>
</gene>
<keyword evidence="11" id="KW-0479">Metal-binding</keyword>
<evidence type="ECO:0000313" key="12">
    <source>
        <dbReference type="EMBL" id="MFC4719594.1"/>
    </source>
</evidence>
<sequence length="169" mass="18809">MKQIVLIGFMGAGKTTIGHLLAQETGLTQYDFDELVVNKIGMSIADYFDRFGSDAFRAVETSILEESADLSGIISTGGGIVLKEKNRAILKEMPYVIYLKADMMALIERVVLDKRNVRPLAESKSPEEIAEVYLPRVPLYEESAKIIIETTGRTPEDIVKEILNEVGKR</sequence>
<reference evidence="13" key="1">
    <citation type="journal article" date="2019" name="Int. J. Syst. Evol. Microbiol.">
        <title>The Global Catalogue of Microorganisms (GCM) 10K type strain sequencing project: providing services to taxonomists for standard genome sequencing and annotation.</title>
        <authorList>
            <consortium name="The Broad Institute Genomics Platform"/>
            <consortium name="The Broad Institute Genome Sequencing Center for Infectious Disease"/>
            <person name="Wu L."/>
            <person name="Ma J."/>
        </authorList>
    </citation>
    <scope>NUCLEOTIDE SEQUENCE [LARGE SCALE GENOMIC DNA]</scope>
    <source>
        <strain evidence="13">CGMCC 1.19032</strain>
    </source>
</reference>
<evidence type="ECO:0000256" key="8">
    <source>
        <dbReference type="ARBA" id="ARBA00022840"/>
    </source>
</evidence>
<dbReference type="SUPFAM" id="SSF52540">
    <property type="entry name" value="P-loop containing nucleoside triphosphate hydrolases"/>
    <property type="match status" value="1"/>
</dbReference>
<keyword evidence="8 11" id="KW-0067">ATP-binding</keyword>
<protein>
    <recommendedName>
        <fullName evidence="3 11">Shikimate kinase</fullName>
        <shortName evidence="11">SK</shortName>
        <ecNumber evidence="3 11">2.7.1.71</ecNumber>
    </recommendedName>
</protein>
<feature type="binding site" evidence="11">
    <location>
        <position position="33"/>
    </location>
    <ligand>
        <name>substrate</name>
    </ligand>
</feature>
<evidence type="ECO:0000256" key="2">
    <source>
        <dbReference type="ARBA" id="ARBA00006997"/>
    </source>
</evidence>
<dbReference type="GO" id="GO:0016301">
    <property type="term" value="F:kinase activity"/>
    <property type="evidence" value="ECO:0007669"/>
    <property type="project" value="UniProtKB-KW"/>
</dbReference>
<feature type="binding site" evidence="11">
    <location>
        <position position="136"/>
    </location>
    <ligand>
        <name>substrate</name>
    </ligand>
</feature>